<dbReference type="InterPro" id="IPR007712">
    <property type="entry name" value="RelE/ParE_toxin"/>
</dbReference>
<dbReference type="EMBL" id="CP119312">
    <property type="protein sequence ID" value="WEK04402.1"/>
    <property type="molecule type" value="Genomic_DNA"/>
</dbReference>
<dbReference type="Pfam" id="PF05016">
    <property type="entry name" value="ParE_toxin"/>
    <property type="match status" value="1"/>
</dbReference>
<dbReference type="InterPro" id="IPR035093">
    <property type="entry name" value="RelE/ParE_toxin_dom_sf"/>
</dbReference>
<proteinExistence type="inferred from homology"/>
<organism evidence="3 4">
    <name type="scientific">Candidatus Devosia phytovorans</name>
    <dbReference type="NCBI Taxonomy" id="3121372"/>
    <lineage>
        <taxon>Bacteria</taxon>
        <taxon>Pseudomonadati</taxon>
        <taxon>Pseudomonadota</taxon>
        <taxon>Alphaproteobacteria</taxon>
        <taxon>Hyphomicrobiales</taxon>
        <taxon>Devosiaceae</taxon>
        <taxon>Devosia</taxon>
    </lineage>
</organism>
<gene>
    <name evidence="3" type="ORF">P0Y65_19865</name>
</gene>
<accession>A0AAJ6AZQ9</accession>
<keyword evidence="2" id="KW-1277">Toxin-antitoxin system</keyword>
<comment type="similarity">
    <text evidence="1">Belongs to the RelE toxin family.</text>
</comment>
<dbReference type="Gene3D" id="3.30.2310.20">
    <property type="entry name" value="RelE-like"/>
    <property type="match status" value="1"/>
</dbReference>
<protein>
    <submittedName>
        <fullName evidence="3">Type II toxin-antitoxin system RelE/ParE family toxin</fullName>
    </submittedName>
</protein>
<evidence type="ECO:0000256" key="1">
    <source>
        <dbReference type="ARBA" id="ARBA00006226"/>
    </source>
</evidence>
<evidence type="ECO:0000313" key="3">
    <source>
        <dbReference type="EMBL" id="WEK04402.1"/>
    </source>
</evidence>
<sequence length="100" mass="11071">MRRRVVWSLDALDDIDEHNRYIALESAAAANRSIDRLERAATLLGEVAIGRPGRVAGTFEKSVAGTPYVLCYALHEATGALVVLRVIHSARDWPKDSWPD</sequence>
<name>A0AAJ6AZQ9_9HYPH</name>
<dbReference type="PANTHER" id="PTHR33755:SF6">
    <property type="entry name" value="PLASMID STABILIZATION SYSTEM PROTEIN"/>
    <property type="match status" value="1"/>
</dbReference>
<dbReference type="Proteomes" id="UP001217476">
    <property type="component" value="Chromosome"/>
</dbReference>
<dbReference type="AlphaFoldDB" id="A0AAJ6AZQ9"/>
<dbReference type="PANTHER" id="PTHR33755">
    <property type="entry name" value="TOXIN PARE1-RELATED"/>
    <property type="match status" value="1"/>
</dbReference>
<evidence type="ECO:0000256" key="2">
    <source>
        <dbReference type="ARBA" id="ARBA00022649"/>
    </source>
</evidence>
<reference evidence="3" key="1">
    <citation type="submission" date="2023-03" db="EMBL/GenBank/DDBJ databases">
        <title>Andean soil-derived lignocellulolytic bacterial consortium as a source of novel taxa and putative plastic-active enzymes.</title>
        <authorList>
            <person name="Diaz-Garcia L."/>
            <person name="Chuvochina M."/>
            <person name="Feuerriegel G."/>
            <person name="Bunk B."/>
            <person name="Sproer C."/>
            <person name="Streit W.R."/>
            <person name="Rodriguez L.M."/>
            <person name="Overmann J."/>
            <person name="Jimenez D.J."/>
        </authorList>
    </citation>
    <scope>NUCLEOTIDE SEQUENCE</scope>
    <source>
        <strain evidence="3">MAG 4196</strain>
    </source>
</reference>
<evidence type="ECO:0000313" key="4">
    <source>
        <dbReference type="Proteomes" id="UP001217476"/>
    </source>
</evidence>
<dbReference type="InterPro" id="IPR051803">
    <property type="entry name" value="TA_system_RelE-like_toxin"/>
</dbReference>